<evidence type="ECO:0000256" key="4">
    <source>
        <dbReference type="SAM" id="SignalP"/>
    </source>
</evidence>
<dbReference type="InterPro" id="IPR009003">
    <property type="entry name" value="Peptidase_S1_PA"/>
</dbReference>
<dbReference type="Gene3D" id="2.30.42.10">
    <property type="match status" value="1"/>
</dbReference>
<dbReference type="CDD" id="cd06779">
    <property type="entry name" value="cpPDZ_Deg_HtrA-like"/>
    <property type="match status" value="1"/>
</dbReference>
<feature type="chain" id="PRO_5003287043" evidence="4">
    <location>
        <begin position="24"/>
        <end position="341"/>
    </location>
</feature>
<accession>F2NK51</accession>
<keyword evidence="4" id="KW-0732">Signal</keyword>
<dbReference type="InterPro" id="IPR043504">
    <property type="entry name" value="Peptidase_S1_PA_chymotrypsin"/>
</dbReference>
<dbReference type="EMBL" id="CP002630">
    <property type="protein sequence ID" value="AEB12022.1"/>
    <property type="molecule type" value="Genomic_DNA"/>
</dbReference>
<dbReference type="PANTHER" id="PTHR43343:SF3">
    <property type="entry name" value="PROTEASE DO-LIKE 8, CHLOROPLASTIC"/>
    <property type="match status" value="1"/>
</dbReference>
<dbReference type="Proteomes" id="UP000007030">
    <property type="component" value="Chromosome"/>
</dbReference>
<name>F2NK51_MARHT</name>
<organism evidence="6 7">
    <name type="scientific">Marinithermus hydrothermalis (strain DSM 14884 / JCM 11576 / T1)</name>
    <dbReference type="NCBI Taxonomy" id="869210"/>
    <lineage>
        <taxon>Bacteria</taxon>
        <taxon>Thermotogati</taxon>
        <taxon>Deinococcota</taxon>
        <taxon>Deinococci</taxon>
        <taxon>Thermales</taxon>
        <taxon>Thermaceae</taxon>
        <taxon>Marinithermus</taxon>
    </lineage>
</organism>
<dbReference type="GO" id="GO:0006508">
    <property type="term" value="P:proteolysis"/>
    <property type="evidence" value="ECO:0007669"/>
    <property type="project" value="UniProtKB-KW"/>
</dbReference>
<sequence>MNYLRFTRTIWLALFALLLSAQAQPPLRDLAAVYESAQAAAVRIETRPFGIGSGFFIAPSGLVMTAYHVVQGAGSFEVITSEGARFAAELVGFDEFLDLAVLRAEVEPPVPFLRIARRTPTPGDLLIAIGNSRGDFNAVHTGEVIRFSKSLSAFLPTGMLSSTLNLAPGDSGGPWLNAEGQVVGVTIAISHDESGFASHATPVAARQELVQNLIAGLKREVPFLGIRYFELSPEAVADLGFGRPGAILIIEVLPGSGAEAAGLKNPEFTEVLTPTGPQQRIVQADLLIAIDGVPLQGAEQLVRHLRSRKVGDTVRLTIQRGDAILEVEAKLGTRSSVLNTQ</sequence>
<dbReference type="SMART" id="SM00228">
    <property type="entry name" value="PDZ"/>
    <property type="match status" value="1"/>
</dbReference>
<dbReference type="AlphaFoldDB" id="F2NK51"/>
<dbReference type="RefSeq" id="WP_013704069.1">
    <property type="nucleotide sequence ID" value="NC_015387.1"/>
</dbReference>
<evidence type="ECO:0000256" key="3">
    <source>
        <dbReference type="ARBA" id="ARBA00022801"/>
    </source>
</evidence>
<feature type="domain" description="PDZ" evidence="5">
    <location>
        <begin position="228"/>
        <end position="322"/>
    </location>
</feature>
<evidence type="ECO:0000313" key="7">
    <source>
        <dbReference type="Proteomes" id="UP000007030"/>
    </source>
</evidence>
<protein>
    <submittedName>
        <fullName evidence="6">Peptidase S1 and S6 chymotrypsin/Hap</fullName>
    </submittedName>
</protein>
<proteinExistence type="inferred from homology"/>
<evidence type="ECO:0000256" key="1">
    <source>
        <dbReference type="ARBA" id="ARBA00010541"/>
    </source>
</evidence>
<evidence type="ECO:0000256" key="2">
    <source>
        <dbReference type="ARBA" id="ARBA00022670"/>
    </source>
</evidence>
<dbReference type="GO" id="GO:0004252">
    <property type="term" value="F:serine-type endopeptidase activity"/>
    <property type="evidence" value="ECO:0007669"/>
    <property type="project" value="InterPro"/>
</dbReference>
<dbReference type="STRING" id="869210.Marky_1282"/>
<dbReference type="InterPro" id="IPR051201">
    <property type="entry name" value="Chloro_Bact_Ser_Proteases"/>
</dbReference>
<dbReference type="KEGG" id="mhd:Marky_1282"/>
<dbReference type="eggNOG" id="COG0265">
    <property type="taxonomic scope" value="Bacteria"/>
</dbReference>
<dbReference type="Gene3D" id="2.40.10.10">
    <property type="entry name" value="Trypsin-like serine proteases"/>
    <property type="match status" value="2"/>
</dbReference>
<dbReference type="PROSITE" id="PS50106">
    <property type="entry name" value="PDZ"/>
    <property type="match status" value="1"/>
</dbReference>
<keyword evidence="2" id="KW-0645">Protease</keyword>
<dbReference type="SUPFAM" id="SSF50156">
    <property type="entry name" value="PDZ domain-like"/>
    <property type="match status" value="1"/>
</dbReference>
<keyword evidence="3" id="KW-0378">Hydrolase</keyword>
<gene>
    <name evidence="6" type="ordered locus">Marky_1282</name>
</gene>
<evidence type="ECO:0000313" key="6">
    <source>
        <dbReference type="EMBL" id="AEB12022.1"/>
    </source>
</evidence>
<dbReference type="InterPro" id="IPR001478">
    <property type="entry name" value="PDZ"/>
</dbReference>
<dbReference type="PANTHER" id="PTHR43343">
    <property type="entry name" value="PEPTIDASE S12"/>
    <property type="match status" value="1"/>
</dbReference>
<dbReference type="PRINTS" id="PR00834">
    <property type="entry name" value="PROTEASES2C"/>
</dbReference>
<dbReference type="OrthoDB" id="24809at2"/>
<dbReference type="InterPro" id="IPR036034">
    <property type="entry name" value="PDZ_sf"/>
</dbReference>
<evidence type="ECO:0000259" key="5">
    <source>
        <dbReference type="PROSITE" id="PS50106"/>
    </source>
</evidence>
<dbReference type="SUPFAM" id="SSF50494">
    <property type="entry name" value="Trypsin-like serine proteases"/>
    <property type="match status" value="1"/>
</dbReference>
<dbReference type="Pfam" id="PF13365">
    <property type="entry name" value="Trypsin_2"/>
    <property type="match status" value="1"/>
</dbReference>
<dbReference type="HOGENOM" id="CLU_020120_2_0_0"/>
<comment type="similarity">
    <text evidence="1">Belongs to the peptidase S1C family.</text>
</comment>
<feature type="signal peptide" evidence="4">
    <location>
        <begin position="1"/>
        <end position="23"/>
    </location>
</feature>
<dbReference type="InterPro" id="IPR001940">
    <property type="entry name" value="Peptidase_S1C"/>
</dbReference>
<keyword evidence="7" id="KW-1185">Reference proteome</keyword>
<reference evidence="6 7" key="1">
    <citation type="journal article" date="2012" name="Stand. Genomic Sci.">
        <title>Complete genome sequence of the aerobic, heterotroph Marinithermus hydrothermalis type strain (T1(T)) from a deep-sea hydrothermal vent chimney.</title>
        <authorList>
            <person name="Copeland A."/>
            <person name="Gu W."/>
            <person name="Yasawong M."/>
            <person name="Lapidus A."/>
            <person name="Lucas S."/>
            <person name="Deshpande S."/>
            <person name="Pagani I."/>
            <person name="Tapia R."/>
            <person name="Cheng J.F."/>
            <person name="Goodwin L.A."/>
            <person name="Pitluck S."/>
            <person name="Liolios K."/>
            <person name="Ivanova N."/>
            <person name="Mavromatis K."/>
            <person name="Mikhailova N."/>
            <person name="Pati A."/>
            <person name="Chen A."/>
            <person name="Palaniappan K."/>
            <person name="Land M."/>
            <person name="Pan C."/>
            <person name="Brambilla E.M."/>
            <person name="Rohde M."/>
            <person name="Tindall B.J."/>
            <person name="Sikorski J."/>
            <person name="Goker M."/>
            <person name="Detter J.C."/>
            <person name="Bristow J."/>
            <person name="Eisen J.A."/>
            <person name="Markowitz V."/>
            <person name="Hugenholtz P."/>
            <person name="Kyrpides N.C."/>
            <person name="Klenk H.P."/>
            <person name="Woyke T."/>
        </authorList>
    </citation>
    <scope>NUCLEOTIDE SEQUENCE [LARGE SCALE GENOMIC DNA]</scope>
    <source>
        <strain evidence="7">DSM 14884 / JCM 11576 / T1</strain>
    </source>
</reference>
<dbReference type="Pfam" id="PF13180">
    <property type="entry name" value="PDZ_2"/>
    <property type="match status" value="1"/>
</dbReference>